<keyword evidence="2" id="KW-1185">Reference proteome</keyword>
<reference evidence="1 2" key="1">
    <citation type="submission" date="2020-08" db="EMBL/GenBank/DDBJ databases">
        <authorList>
            <person name="Liu C."/>
            <person name="Sun Q."/>
        </authorList>
    </citation>
    <scope>NUCLEOTIDE SEQUENCE [LARGE SCALE GENOMIC DNA]</scope>
    <source>
        <strain evidence="1 2">NSJ-61</strain>
    </source>
</reference>
<sequence>MFDTDDPFGSVGYISQVDLYNCIIERMIPLGLDDKAIKLMIQLACNIDLDSMTLHIELYDRLLANYELEEQRKDVIRIAKIMRENVSDKLKKYKSKYQRPYELVSVMREYNDLIFIFLTAFGIGKKEVDDYLKYDQEKDEEVSMYKMLDYIDIFGADEDWVDVYEYMAVAKKVTPRKKLQEKYKELKKEING</sequence>
<dbReference type="KEGG" id="ehn:H9Q80_11775"/>
<organism evidence="1 2">
    <name type="scientific">[Eubacterium] hominis</name>
    <dbReference type="NCBI Taxonomy" id="2764325"/>
    <lineage>
        <taxon>Bacteria</taxon>
        <taxon>Bacillati</taxon>
        <taxon>Bacillota</taxon>
        <taxon>Erysipelotrichia</taxon>
        <taxon>Erysipelotrichales</taxon>
        <taxon>Erysipelotrichaceae</taxon>
        <taxon>Amedibacillus</taxon>
    </lineage>
</organism>
<evidence type="ECO:0000313" key="1">
    <source>
        <dbReference type="EMBL" id="QNM10956.1"/>
    </source>
</evidence>
<protein>
    <submittedName>
        <fullName evidence="1">Uncharacterized protein</fullName>
    </submittedName>
</protein>
<proteinExistence type="predicted"/>
<dbReference type="RefSeq" id="WP_117453294.1">
    <property type="nucleotide sequence ID" value="NZ_CP060636.1"/>
</dbReference>
<dbReference type="AlphaFoldDB" id="A0A7G9GJH4"/>
<gene>
    <name evidence="1" type="ORF">H9Q80_11775</name>
</gene>
<name>A0A7G9GJH4_9FIRM</name>
<accession>A0A7G9GJH4</accession>
<evidence type="ECO:0000313" key="2">
    <source>
        <dbReference type="Proteomes" id="UP000515856"/>
    </source>
</evidence>
<dbReference type="EMBL" id="CP060636">
    <property type="protein sequence ID" value="QNM10956.1"/>
    <property type="molecule type" value="Genomic_DNA"/>
</dbReference>
<dbReference type="Proteomes" id="UP000515856">
    <property type="component" value="Chromosome"/>
</dbReference>